<evidence type="ECO:0000256" key="8">
    <source>
        <dbReference type="ARBA" id="ARBA00023212"/>
    </source>
</evidence>
<dbReference type="Pfam" id="PF11559">
    <property type="entry name" value="ADIP"/>
    <property type="match status" value="1"/>
</dbReference>
<dbReference type="InterPro" id="IPR052300">
    <property type="entry name" value="Adhesion_Centrosome_assoc"/>
</dbReference>
<feature type="compositionally biased region" description="Acidic residues" evidence="9">
    <location>
        <begin position="292"/>
        <end position="302"/>
    </location>
</feature>
<feature type="compositionally biased region" description="Polar residues" evidence="9">
    <location>
        <begin position="423"/>
        <end position="451"/>
    </location>
</feature>
<evidence type="ECO:0000256" key="2">
    <source>
        <dbReference type="ARBA" id="ARBA00004300"/>
    </source>
</evidence>
<feature type="region of interest" description="Disordered" evidence="9">
    <location>
        <begin position="280"/>
        <end position="313"/>
    </location>
</feature>
<gene>
    <name evidence="10" type="ORF">WMSIL1_LOCUS3864</name>
</gene>
<keyword evidence="11" id="KW-1185">Reference proteome</keyword>
<comment type="similarity">
    <text evidence="3">Belongs to the ADIP family.</text>
</comment>
<dbReference type="GO" id="GO:0070161">
    <property type="term" value="C:anchoring junction"/>
    <property type="evidence" value="ECO:0007669"/>
    <property type="project" value="UniProtKB-SubCell"/>
</dbReference>
<comment type="subcellular location">
    <subcellularLocation>
        <location evidence="1">Cell junction</location>
    </subcellularLocation>
    <subcellularLocation>
        <location evidence="2">Cytoplasm</location>
        <location evidence="2">Cytoskeleton</location>
        <location evidence="2">Microtubule organizing center</location>
        <location evidence="2">Centrosome</location>
    </subcellularLocation>
</comment>
<dbReference type="GO" id="GO:0034451">
    <property type="term" value="C:centriolar satellite"/>
    <property type="evidence" value="ECO:0007669"/>
    <property type="project" value="TreeGrafter"/>
</dbReference>
<keyword evidence="7" id="KW-0175">Coiled coil</keyword>
<evidence type="ECO:0000313" key="10">
    <source>
        <dbReference type="EMBL" id="VUZ43336.1"/>
    </source>
</evidence>
<feature type="region of interest" description="Disordered" evidence="9">
    <location>
        <begin position="120"/>
        <end position="143"/>
    </location>
</feature>
<name>A0A564Y828_HYMDI</name>
<accession>A0A564Y828</accession>
<dbReference type="InterPro" id="IPR021622">
    <property type="entry name" value="Afadin/alpha-actinin-bd"/>
</dbReference>
<feature type="compositionally biased region" description="Basic and acidic residues" evidence="9">
    <location>
        <begin position="130"/>
        <end position="141"/>
    </location>
</feature>
<dbReference type="EMBL" id="CABIJS010000111">
    <property type="protein sequence ID" value="VUZ43336.1"/>
    <property type="molecule type" value="Genomic_DNA"/>
</dbReference>
<evidence type="ECO:0000256" key="9">
    <source>
        <dbReference type="SAM" id="MobiDB-lite"/>
    </source>
</evidence>
<dbReference type="GO" id="GO:0035735">
    <property type="term" value="P:intraciliary transport involved in cilium assembly"/>
    <property type="evidence" value="ECO:0007669"/>
    <property type="project" value="TreeGrafter"/>
</dbReference>
<sequence>MANSIQSQHYDQHLSFDICDLNNESPLSAKLEIQWNNNLCTKLQALNEELPSLGLRQFLRKSDSCVPIIDLNCLTSAFYSLFERHLHSLNSRGGIDEAICRIKAELEYSRTMHERCKEELQSVQSSLNQSRERERRTESEKTALSNQIRNLKGSIRRQQSDFQTRNTQFQHEIQKLRKENYALKTRFNSILQKPMSSSRRPPIPSQRSTENAKSMLDLTRCMVDHLRTRENDLFHENRELRDLVSVLSSRMLRFSQHLHDRRLGLINDQEDSGRFQDLETEETSLDGSSEAENAENSDESSYEDNLREDSSQRRKSANVHHLLLEMPFYMVRNRLTCRVHRLSRRLWNEIKALLHIRNGLSSPVVQSNLLDDQSIVDNDLQIRRGLEEELNGCKLRLAQCEEELAKRNDILSELGSLAVSGDMGSTQGENEIDQSESTSTECRTPCKQSPNKGEGGYRIKAIFTPTSRRIGK</sequence>
<dbReference type="AlphaFoldDB" id="A0A564Y828"/>
<evidence type="ECO:0000256" key="4">
    <source>
        <dbReference type="ARBA" id="ARBA00022490"/>
    </source>
</evidence>
<organism evidence="10 11">
    <name type="scientific">Hymenolepis diminuta</name>
    <name type="common">Rat tapeworm</name>
    <dbReference type="NCBI Taxonomy" id="6216"/>
    <lineage>
        <taxon>Eukaryota</taxon>
        <taxon>Metazoa</taxon>
        <taxon>Spiralia</taxon>
        <taxon>Lophotrochozoa</taxon>
        <taxon>Platyhelminthes</taxon>
        <taxon>Cestoda</taxon>
        <taxon>Eucestoda</taxon>
        <taxon>Cyclophyllidea</taxon>
        <taxon>Hymenolepididae</taxon>
        <taxon>Hymenolepis</taxon>
    </lineage>
</organism>
<keyword evidence="4" id="KW-0963">Cytoplasm</keyword>
<evidence type="ECO:0000256" key="1">
    <source>
        <dbReference type="ARBA" id="ARBA00004282"/>
    </source>
</evidence>
<keyword evidence="5" id="KW-0130">Cell adhesion</keyword>
<dbReference type="PANTHER" id="PTHR46507">
    <property type="entry name" value="AFADIN- AND ALPHA-ACTININ-BINDING PROTEIN"/>
    <property type="match status" value="1"/>
</dbReference>
<dbReference type="GO" id="GO:0036064">
    <property type="term" value="C:ciliary basal body"/>
    <property type="evidence" value="ECO:0007669"/>
    <property type="project" value="TreeGrafter"/>
</dbReference>
<evidence type="ECO:0000256" key="7">
    <source>
        <dbReference type="ARBA" id="ARBA00023054"/>
    </source>
</evidence>
<dbReference type="Proteomes" id="UP000321570">
    <property type="component" value="Unassembled WGS sequence"/>
</dbReference>
<proteinExistence type="inferred from homology"/>
<dbReference type="GO" id="GO:0007155">
    <property type="term" value="P:cell adhesion"/>
    <property type="evidence" value="ECO:0007669"/>
    <property type="project" value="UniProtKB-KW"/>
</dbReference>
<reference evidence="10 11" key="1">
    <citation type="submission" date="2019-07" db="EMBL/GenBank/DDBJ databases">
        <authorList>
            <person name="Jastrzebski P J."/>
            <person name="Paukszto L."/>
            <person name="Jastrzebski P J."/>
        </authorList>
    </citation>
    <scope>NUCLEOTIDE SEQUENCE [LARGE SCALE GENOMIC DNA]</scope>
    <source>
        <strain evidence="10 11">WMS-il1</strain>
    </source>
</reference>
<evidence type="ECO:0000256" key="3">
    <source>
        <dbReference type="ARBA" id="ARBA00009291"/>
    </source>
</evidence>
<evidence type="ECO:0000313" key="11">
    <source>
        <dbReference type="Proteomes" id="UP000321570"/>
    </source>
</evidence>
<feature type="region of interest" description="Disordered" evidence="9">
    <location>
        <begin position="421"/>
        <end position="472"/>
    </location>
</feature>
<protein>
    <submittedName>
        <fullName evidence="10">Uncharacterized protein</fullName>
    </submittedName>
</protein>
<dbReference type="PANTHER" id="PTHR46507:SF4">
    <property type="entry name" value="SSX FAMILY MEMBER 2 INTERACTING PROTEIN"/>
    <property type="match status" value="1"/>
</dbReference>
<keyword evidence="8" id="KW-0206">Cytoskeleton</keyword>
<evidence type="ECO:0000256" key="5">
    <source>
        <dbReference type="ARBA" id="ARBA00022889"/>
    </source>
</evidence>
<keyword evidence="6" id="KW-0965">Cell junction</keyword>
<evidence type="ECO:0000256" key="6">
    <source>
        <dbReference type="ARBA" id="ARBA00022949"/>
    </source>
</evidence>